<feature type="binding site" evidence="7">
    <location>
        <begin position="112"/>
        <end position="118"/>
    </location>
    <ligand>
        <name>ATP</name>
        <dbReference type="ChEBI" id="CHEBI:30616"/>
    </ligand>
</feature>
<comment type="pathway">
    <text evidence="2 7 8">Cell wall biogenesis; peptidoglycan biosynthesis.</text>
</comment>
<dbReference type="Proteomes" id="UP000526501">
    <property type="component" value="Unassembled WGS sequence"/>
</dbReference>
<comment type="caution">
    <text evidence="11">The sequence shown here is derived from an EMBL/GenBank/DDBJ whole genome shotgun (WGS) entry which is preliminary data.</text>
</comment>
<keyword evidence="12" id="KW-1185">Reference proteome</keyword>
<dbReference type="GO" id="GO:0051301">
    <property type="term" value="P:cell division"/>
    <property type="evidence" value="ECO:0007669"/>
    <property type="project" value="UniProtKB-KW"/>
</dbReference>
<dbReference type="Pfam" id="PF02875">
    <property type="entry name" value="Mur_ligase_C"/>
    <property type="match status" value="1"/>
</dbReference>
<dbReference type="Pfam" id="PF08245">
    <property type="entry name" value="Mur_ligase_M"/>
    <property type="match status" value="1"/>
</dbReference>
<sequence length="429" mass="46802">MSLLHTDLPKWLAPLVSSPVAIFGSASSGQAASNLLEGFGCECDVFDQKHGDPAFSVFDETVADRYKLVVVSPGFPADHPWLEAAKAAKCKVVPEIDLGASMWKGSLVVITGTNGKTTLTEFLSAAFSSAGIEAYACGNIGRPISSLVAEGCNLEAVAVCEVSSFQAELCQHLHADSLLWTNFDEDHLDRHKTLENYFRTKYHLVDLQRGDVFLFDESVKEYGEQLGLEIPEGGLVEDTLSASEMGVSGTIFETLPERNTYLIARSLWLSMGLDEGELIEAANNFKKSPHRMELIENRDGISFWDDSKSTNFHSVYGALKRFENPVVWIGGGKNKGGDLQRFAKRVTGQLRSAHLIGETAEELAAAFREHELPTHVYEDLDQAVAGAVADAESGTNILLSPGFASLDMFDGYSQRGEAFRRAISHLSDL</sequence>
<dbReference type="AlphaFoldDB" id="A0A7X1BA76"/>
<protein>
    <recommendedName>
        <fullName evidence="7 8">UDP-N-acetylmuramoylalanine--D-glutamate ligase</fullName>
        <ecNumber evidence="7 8">6.3.2.9</ecNumber>
    </recommendedName>
    <alternativeName>
        <fullName evidence="7">D-glutamic acid-adding enzyme</fullName>
    </alternativeName>
    <alternativeName>
        <fullName evidence="7">UDP-N-acetylmuramoyl-L-alanyl-D-glutamate synthetase</fullName>
    </alternativeName>
</protein>
<keyword evidence="5 7" id="KW-0547">Nucleotide-binding</keyword>
<dbReference type="Gene3D" id="3.40.1190.10">
    <property type="entry name" value="Mur-like, catalytic domain"/>
    <property type="match status" value="1"/>
</dbReference>
<dbReference type="GO" id="GO:0005524">
    <property type="term" value="F:ATP binding"/>
    <property type="evidence" value="ECO:0007669"/>
    <property type="project" value="UniProtKB-UniRule"/>
</dbReference>
<dbReference type="EMBL" id="JACHVC010000013">
    <property type="protein sequence ID" value="MBC2608199.1"/>
    <property type="molecule type" value="Genomic_DNA"/>
</dbReference>
<dbReference type="SUPFAM" id="SSF51984">
    <property type="entry name" value="MurCD N-terminal domain"/>
    <property type="match status" value="1"/>
</dbReference>
<dbReference type="RefSeq" id="WP_185662050.1">
    <property type="nucleotide sequence ID" value="NZ_CAWPOO010000013.1"/>
</dbReference>
<dbReference type="InterPro" id="IPR005762">
    <property type="entry name" value="MurD"/>
</dbReference>
<comment type="subcellular location">
    <subcellularLocation>
        <location evidence="1 7 8">Cytoplasm</location>
    </subcellularLocation>
</comment>
<dbReference type="Gene3D" id="3.40.50.720">
    <property type="entry name" value="NAD(P)-binding Rossmann-like Domain"/>
    <property type="match status" value="1"/>
</dbReference>
<keyword evidence="7 8" id="KW-0133">Cell shape</keyword>
<dbReference type="NCBIfam" id="TIGR01087">
    <property type="entry name" value="murD"/>
    <property type="match status" value="1"/>
</dbReference>
<dbReference type="GO" id="GO:0009252">
    <property type="term" value="P:peptidoglycan biosynthetic process"/>
    <property type="evidence" value="ECO:0007669"/>
    <property type="project" value="UniProtKB-UniRule"/>
</dbReference>
<dbReference type="InterPro" id="IPR004101">
    <property type="entry name" value="Mur_ligase_C"/>
</dbReference>
<dbReference type="GO" id="GO:0005737">
    <property type="term" value="C:cytoplasm"/>
    <property type="evidence" value="ECO:0007669"/>
    <property type="project" value="UniProtKB-SubCell"/>
</dbReference>
<keyword evidence="4 7" id="KW-0436">Ligase</keyword>
<dbReference type="SUPFAM" id="SSF53244">
    <property type="entry name" value="MurD-like peptide ligases, peptide-binding domain"/>
    <property type="match status" value="1"/>
</dbReference>
<keyword evidence="7 8" id="KW-0961">Cell wall biogenesis/degradation</keyword>
<keyword evidence="7 8" id="KW-0573">Peptidoglycan synthesis</keyword>
<evidence type="ECO:0000256" key="1">
    <source>
        <dbReference type="ARBA" id="ARBA00004496"/>
    </source>
</evidence>
<dbReference type="Gene3D" id="3.90.190.20">
    <property type="entry name" value="Mur ligase, C-terminal domain"/>
    <property type="match status" value="1"/>
</dbReference>
<dbReference type="InterPro" id="IPR013221">
    <property type="entry name" value="Mur_ligase_cen"/>
</dbReference>
<dbReference type="GO" id="GO:0008360">
    <property type="term" value="P:regulation of cell shape"/>
    <property type="evidence" value="ECO:0007669"/>
    <property type="project" value="UniProtKB-KW"/>
</dbReference>
<keyword evidence="7 8" id="KW-0132">Cell division</keyword>
<keyword evidence="3 7" id="KW-0963">Cytoplasm</keyword>
<dbReference type="InterPro" id="IPR036565">
    <property type="entry name" value="Mur-like_cat_sf"/>
</dbReference>
<evidence type="ECO:0000256" key="8">
    <source>
        <dbReference type="RuleBase" id="RU003664"/>
    </source>
</evidence>
<dbReference type="PANTHER" id="PTHR43692">
    <property type="entry name" value="UDP-N-ACETYLMURAMOYLALANINE--D-GLUTAMATE LIGASE"/>
    <property type="match status" value="1"/>
</dbReference>
<evidence type="ECO:0000259" key="9">
    <source>
        <dbReference type="Pfam" id="PF02875"/>
    </source>
</evidence>
<keyword evidence="7 8" id="KW-0131">Cell cycle</keyword>
<reference evidence="11 12" key="1">
    <citation type="submission" date="2020-07" db="EMBL/GenBank/DDBJ databases">
        <authorList>
            <person name="Feng X."/>
        </authorList>
    </citation>
    <scope>NUCLEOTIDE SEQUENCE [LARGE SCALE GENOMIC DNA]</scope>
    <source>
        <strain evidence="11 12">JCM23202</strain>
    </source>
</reference>
<evidence type="ECO:0000256" key="3">
    <source>
        <dbReference type="ARBA" id="ARBA00022490"/>
    </source>
</evidence>
<evidence type="ECO:0000256" key="6">
    <source>
        <dbReference type="ARBA" id="ARBA00022840"/>
    </source>
</evidence>
<dbReference type="GO" id="GO:0071555">
    <property type="term" value="P:cell wall organization"/>
    <property type="evidence" value="ECO:0007669"/>
    <property type="project" value="UniProtKB-KW"/>
</dbReference>
<gene>
    <name evidence="7 11" type="primary">murD</name>
    <name evidence="11" type="ORF">H5P27_19240</name>
</gene>
<keyword evidence="6 7" id="KW-0067">ATP-binding</keyword>
<feature type="domain" description="Mur ligase central" evidence="10">
    <location>
        <begin position="110"/>
        <end position="210"/>
    </location>
</feature>
<dbReference type="HAMAP" id="MF_00639">
    <property type="entry name" value="MurD"/>
    <property type="match status" value="1"/>
</dbReference>
<evidence type="ECO:0000259" key="10">
    <source>
        <dbReference type="Pfam" id="PF08245"/>
    </source>
</evidence>
<evidence type="ECO:0000256" key="7">
    <source>
        <dbReference type="HAMAP-Rule" id="MF_00639"/>
    </source>
</evidence>
<evidence type="ECO:0000256" key="4">
    <source>
        <dbReference type="ARBA" id="ARBA00022598"/>
    </source>
</evidence>
<accession>A0A7X1BA76</accession>
<dbReference type="UniPathway" id="UPA00219"/>
<feature type="domain" description="Mur ligase C-terminal" evidence="9">
    <location>
        <begin position="290"/>
        <end position="401"/>
    </location>
</feature>
<name>A0A7X1BA76_9BACT</name>
<evidence type="ECO:0000313" key="12">
    <source>
        <dbReference type="Proteomes" id="UP000526501"/>
    </source>
</evidence>
<comment type="function">
    <text evidence="7 8">Cell wall formation. Catalyzes the addition of glutamate to the nucleotide precursor UDP-N-acetylmuramoyl-L-alanine (UMA).</text>
</comment>
<organism evidence="11 12">
    <name type="scientific">Pelagicoccus albus</name>
    <dbReference type="NCBI Taxonomy" id="415222"/>
    <lineage>
        <taxon>Bacteria</taxon>
        <taxon>Pseudomonadati</taxon>
        <taxon>Verrucomicrobiota</taxon>
        <taxon>Opitutia</taxon>
        <taxon>Puniceicoccales</taxon>
        <taxon>Pelagicoccaceae</taxon>
        <taxon>Pelagicoccus</taxon>
    </lineage>
</organism>
<evidence type="ECO:0000313" key="11">
    <source>
        <dbReference type="EMBL" id="MBC2608199.1"/>
    </source>
</evidence>
<comment type="similarity">
    <text evidence="7">Belongs to the MurCDEF family.</text>
</comment>
<dbReference type="SUPFAM" id="SSF53623">
    <property type="entry name" value="MurD-like peptide ligases, catalytic domain"/>
    <property type="match status" value="1"/>
</dbReference>
<proteinExistence type="inferred from homology"/>
<dbReference type="InterPro" id="IPR036615">
    <property type="entry name" value="Mur_ligase_C_dom_sf"/>
</dbReference>
<dbReference type="EC" id="6.3.2.9" evidence="7 8"/>
<evidence type="ECO:0000256" key="5">
    <source>
        <dbReference type="ARBA" id="ARBA00022741"/>
    </source>
</evidence>
<evidence type="ECO:0000256" key="2">
    <source>
        <dbReference type="ARBA" id="ARBA00004752"/>
    </source>
</evidence>
<dbReference type="PANTHER" id="PTHR43692:SF1">
    <property type="entry name" value="UDP-N-ACETYLMURAMOYLALANINE--D-GLUTAMATE LIGASE"/>
    <property type="match status" value="1"/>
</dbReference>
<comment type="catalytic activity">
    <reaction evidence="7 8">
        <text>UDP-N-acetyl-alpha-D-muramoyl-L-alanine + D-glutamate + ATP = UDP-N-acetyl-alpha-D-muramoyl-L-alanyl-D-glutamate + ADP + phosphate + H(+)</text>
        <dbReference type="Rhea" id="RHEA:16429"/>
        <dbReference type="ChEBI" id="CHEBI:15378"/>
        <dbReference type="ChEBI" id="CHEBI:29986"/>
        <dbReference type="ChEBI" id="CHEBI:30616"/>
        <dbReference type="ChEBI" id="CHEBI:43474"/>
        <dbReference type="ChEBI" id="CHEBI:83898"/>
        <dbReference type="ChEBI" id="CHEBI:83900"/>
        <dbReference type="ChEBI" id="CHEBI:456216"/>
        <dbReference type="EC" id="6.3.2.9"/>
    </reaction>
</comment>
<dbReference type="GO" id="GO:0008764">
    <property type="term" value="F:UDP-N-acetylmuramoylalanine-D-glutamate ligase activity"/>
    <property type="evidence" value="ECO:0007669"/>
    <property type="project" value="UniProtKB-UniRule"/>
</dbReference>